<accession>A0A444LH38</accession>
<proteinExistence type="predicted"/>
<protein>
    <submittedName>
        <fullName evidence="1">Uncharacterized protein</fullName>
    </submittedName>
</protein>
<reference evidence="1 2" key="1">
    <citation type="submission" date="2019-01" db="EMBL/GenBank/DDBJ databases">
        <title>The draft genome of Rhizobium sp. 24NR.</title>
        <authorList>
            <person name="Liu L."/>
            <person name="Liang L."/>
            <person name="Shi S."/>
            <person name="Xu L."/>
            <person name="Wang X."/>
            <person name="Li L."/>
            <person name="Zhang X."/>
        </authorList>
    </citation>
    <scope>NUCLEOTIDE SEQUENCE [LARGE SCALE GENOMIC DNA]</scope>
    <source>
        <strain evidence="1 2">24NR</strain>
    </source>
</reference>
<dbReference type="OrthoDB" id="8395380at2"/>
<dbReference type="AlphaFoldDB" id="A0A444LH38"/>
<evidence type="ECO:0000313" key="2">
    <source>
        <dbReference type="Proteomes" id="UP000287687"/>
    </source>
</evidence>
<dbReference type="RefSeq" id="WP_128442324.1">
    <property type="nucleotide sequence ID" value="NZ_SBIP01000002.1"/>
</dbReference>
<keyword evidence="2" id="KW-1185">Reference proteome</keyword>
<organism evidence="1 2">
    <name type="scientific">Neorhizobium lilium</name>
    <dbReference type="NCBI Taxonomy" id="2503024"/>
    <lineage>
        <taxon>Bacteria</taxon>
        <taxon>Pseudomonadati</taxon>
        <taxon>Pseudomonadota</taxon>
        <taxon>Alphaproteobacteria</taxon>
        <taxon>Hyphomicrobiales</taxon>
        <taxon>Rhizobiaceae</taxon>
        <taxon>Rhizobium/Agrobacterium group</taxon>
        <taxon>Neorhizobium</taxon>
    </lineage>
</organism>
<dbReference type="EMBL" id="SBIP01000002">
    <property type="protein sequence ID" value="RWX78346.1"/>
    <property type="molecule type" value="Genomic_DNA"/>
</dbReference>
<gene>
    <name evidence="1" type="ORF">EPK99_06915</name>
</gene>
<name>A0A444LH38_9HYPH</name>
<evidence type="ECO:0000313" key="1">
    <source>
        <dbReference type="EMBL" id="RWX78346.1"/>
    </source>
</evidence>
<sequence>MFQEQDNLSTMPLAPDDLDLLRTFLEAWCDEHSVDVTDEAAADVASALIAWYQSDASDRTLLKPEPSKPLPASPRIQLLLQQLKQTRGIK</sequence>
<comment type="caution">
    <text evidence="1">The sequence shown here is derived from an EMBL/GenBank/DDBJ whole genome shotgun (WGS) entry which is preliminary data.</text>
</comment>
<dbReference type="Proteomes" id="UP000287687">
    <property type="component" value="Unassembled WGS sequence"/>
</dbReference>